<sequence length="377" mass="41968">MAGPEAAAGLAALGWVVSPVVKDLVSKGISYLGSDIAEGLEDLEATLLPQFQLTIQAAQNSTSKDKLAKLAKWIARLKNAYYDAEAILHDLEYEGLKRRAKGGGKKPGVHISSHPIIKPLANFTRKLSQKVSLLSAQKKRLLDQLNKLKKIATEAKEFRDLLGKEDRNEIGVLSTTSGNTAFLIHKVFGRDEVRDQIIKFLLGEDEVSSSTRSYSVVAITGIGGAGKTTLAQYVYNDEKIEKTFFRMWLCLSENKEVKVRTREMIECASEKKCPNLLNLTILQNKLIESLPKSKSILLVLDDVWYDTKTEKQWDDLLAPFAFIGGSCKIMVTSRNTLFPNALEPGKLIKLNELATDDFKSLFSKLYFTIGGWKVFYA</sequence>
<dbReference type="GO" id="GO:0043531">
    <property type="term" value="F:ADP binding"/>
    <property type="evidence" value="ECO:0007669"/>
    <property type="project" value="InterPro"/>
</dbReference>
<dbReference type="AlphaFoldDB" id="A0AAD6EUG8"/>
<dbReference type="EMBL" id="JAMRDG010000001">
    <property type="protein sequence ID" value="KAJ3701440.1"/>
    <property type="molecule type" value="Genomic_DNA"/>
</dbReference>
<dbReference type="Pfam" id="PF00931">
    <property type="entry name" value="NB-ARC"/>
    <property type="match status" value="1"/>
</dbReference>
<comment type="caution">
    <text evidence="2">The sequence shown here is derived from an EMBL/GenBank/DDBJ whole genome shotgun (WGS) entry which is preliminary data.</text>
</comment>
<evidence type="ECO:0000313" key="2">
    <source>
        <dbReference type="EMBL" id="KAJ3701440.1"/>
    </source>
</evidence>
<proteinExistence type="predicted"/>
<reference evidence="2 3" key="1">
    <citation type="journal article" date="2022" name="Cell">
        <title>Repeat-based holocentromeres influence genome architecture and karyotype evolution.</title>
        <authorList>
            <person name="Hofstatter P.G."/>
            <person name="Thangavel G."/>
            <person name="Lux T."/>
            <person name="Neumann P."/>
            <person name="Vondrak T."/>
            <person name="Novak P."/>
            <person name="Zhang M."/>
            <person name="Costa L."/>
            <person name="Castellani M."/>
            <person name="Scott A."/>
            <person name="Toegelov H."/>
            <person name="Fuchs J."/>
            <person name="Mata-Sucre Y."/>
            <person name="Dias Y."/>
            <person name="Vanzela A.L.L."/>
            <person name="Huettel B."/>
            <person name="Almeida C.C.S."/>
            <person name="Simkova H."/>
            <person name="Souza G."/>
            <person name="Pedrosa-Harand A."/>
            <person name="Macas J."/>
            <person name="Mayer K.F.X."/>
            <person name="Houben A."/>
            <person name="Marques A."/>
        </authorList>
    </citation>
    <scope>NUCLEOTIDE SEQUENCE [LARGE SCALE GENOMIC DNA]</scope>
    <source>
        <strain evidence="2">RhyTen1mFocal</strain>
    </source>
</reference>
<name>A0AAD6EUG8_9POAL</name>
<dbReference type="Gene3D" id="3.40.50.300">
    <property type="entry name" value="P-loop containing nucleotide triphosphate hydrolases"/>
    <property type="match status" value="1"/>
</dbReference>
<accession>A0AAD6EUG8</accession>
<dbReference type="InterPro" id="IPR027417">
    <property type="entry name" value="P-loop_NTPase"/>
</dbReference>
<evidence type="ECO:0000259" key="1">
    <source>
        <dbReference type="Pfam" id="PF00931"/>
    </source>
</evidence>
<evidence type="ECO:0000313" key="3">
    <source>
        <dbReference type="Proteomes" id="UP001210211"/>
    </source>
</evidence>
<organism evidence="2 3">
    <name type="scientific">Rhynchospora tenuis</name>
    <dbReference type="NCBI Taxonomy" id="198213"/>
    <lineage>
        <taxon>Eukaryota</taxon>
        <taxon>Viridiplantae</taxon>
        <taxon>Streptophyta</taxon>
        <taxon>Embryophyta</taxon>
        <taxon>Tracheophyta</taxon>
        <taxon>Spermatophyta</taxon>
        <taxon>Magnoliopsida</taxon>
        <taxon>Liliopsida</taxon>
        <taxon>Poales</taxon>
        <taxon>Cyperaceae</taxon>
        <taxon>Cyperoideae</taxon>
        <taxon>Rhynchosporeae</taxon>
        <taxon>Rhynchospora</taxon>
    </lineage>
</organism>
<dbReference type="PRINTS" id="PR00364">
    <property type="entry name" value="DISEASERSIST"/>
</dbReference>
<dbReference type="Proteomes" id="UP001210211">
    <property type="component" value="Unassembled WGS sequence"/>
</dbReference>
<dbReference type="SUPFAM" id="SSF52540">
    <property type="entry name" value="P-loop containing nucleoside triphosphate hydrolases"/>
    <property type="match status" value="1"/>
</dbReference>
<dbReference type="InterPro" id="IPR002182">
    <property type="entry name" value="NB-ARC"/>
</dbReference>
<gene>
    <name evidence="2" type="ORF">LUZ61_005145</name>
</gene>
<protein>
    <recommendedName>
        <fullName evidence="1">NB-ARC domain-containing protein</fullName>
    </recommendedName>
</protein>
<dbReference type="PANTHER" id="PTHR36766:SF60">
    <property type="entry name" value="NB-ARC DOMAIN-CONTAINING PROTEIN"/>
    <property type="match status" value="1"/>
</dbReference>
<keyword evidence="3" id="KW-1185">Reference proteome</keyword>
<dbReference type="PANTHER" id="PTHR36766">
    <property type="entry name" value="PLANT BROAD-SPECTRUM MILDEW RESISTANCE PROTEIN RPW8"/>
    <property type="match status" value="1"/>
</dbReference>
<feature type="domain" description="NB-ARC" evidence="1">
    <location>
        <begin position="194"/>
        <end position="365"/>
    </location>
</feature>